<feature type="domain" description="Lipopolysaccharide assembly protein A" evidence="7">
    <location>
        <begin position="23"/>
        <end position="94"/>
    </location>
</feature>
<dbReference type="KEGG" id="cmag:CBW24_03930"/>
<dbReference type="Pfam" id="PF06305">
    <property type="entry name" value="LapA_dom"/>
    <property type="match status" value="1"/>
</dbReference>
<evidence type="ECO:0000256" key="3">
    <source>
        <dbReference type="ARBA" id="ARBA00022989"/>
    </source>
</evidence>
<dbReference type="RefSeq" id="WP_088663323.1">
    <property type="nucleotide sequence ID" value="NZ_CP021404.1"/>
</dbReference>
<dbReference type="AlphaFoldDB" id="A0A291LX50"/>
<keyword evidence="4 6" id="KW-0472">Membrane</keyword>
<feature type="transmembrane region" description="Helical" evidence="6">
    <location>
        <begin position="48"/>
        <end position="71"/>
    </location>
</feature>
<evidence type="ECO:0000256" key="1">
    <source>
        <dbReference type="ARBA" id="ARBA00022475"/>
    </source>
</evidence>
<dbReference type="EMBL" id="CP021404">
    <property type="protein sequence ID" value="ATI41234.1"/>
    <property type="molecule type" value="Genomic_DNA"/>
</dbReference>
<evidence type="ECO:0000256" key="2">
    <source>
        <dbReference type="ARBA" id="ARBA00022692"/>
    </source>
</evidence>
<gene>
    <name evidence="8" type="ORF">CBW24_03930</name>
</gene>
<dbReference type="Proteomes" id="UP000219050">
    <property type="component" value="Chromosome"/>
</dbReference>
<keyword evidence="3 6" id="KW-1133">Transmembrane helix</keyword>
<dbReference type="OrthoDB" id="7689797at2"/>
<reference evidence="8 9" key="1">
    <citation type="submission" date="2017-05" db="EMBL/GenBank/DDBJ databases">
        <title>Comparative genomic and metabolic analysis of manganese-oxidizing mechanisms in Celeribater manganoxidans DY25T: its adaption to the environment of polymetallic nodule.</title>
        <authorList>
            <person name="Wang X."/>
        </authorList>
    </citation>
    <scope>NUCLEOTIDE SEQUENCE [LARGE SCALE GENOMIC DNA]</scope>
    <source>
        <strain evidence="8 9">DY25</strain>
    </source>
</reference>
<proteinExistence type="predicted"/>
<accession>A0A291LX50</accession>
<keyword evidence="9" id="KW-1185">Reference proteome</keyword>
<organism evidence="8 9">
    <name type="scientific">Pacificitalea manganoxidans</name>
    <dbReference type="NCBI Taxonomy" id="1411902"/>
    <lineage>
        <taxon>Bacteria</taxon>
        <taxon>Pseudomonadati</taxon>
        <taxon>Pseudomonadota</taxon>
        <taxon>Alphaproteobacteria</taxon>
        <taxon>Rhodobacterales</taxon>
        <taxon>Paracoccaceae</taxon>
        <taxon>Pacificitalea</taxon>
    </lineage>
</organism>
<feature type="coiled-coil region" evidence="5">
    <location>
        <begin position="73"/>
        <end position="100"/>
    </location>
</feature>
<evidence type="ECO:0000256" key="4">
    <source>
        <dbReference type="ARBA" id="ARBA00023136"/>
    </source>
</evidence>
<keyword evidence="1" id="KW-1003">Cell membrane</keyword>
<dbReference type="InterPro" id="IPR010445">
    <property type="entry name" value="LapA_dom"/>
</dbReference>
<protein>
    <submittedName>
        <fullName evidence="8">DUF1049 domain-containing protein</fullName>
    </submittedName>
</protein>
<evidence type="ECO:0000256" key="5">
    <source>
        <dbReference type="SAM" id="Coils"/>
    </source>
</evidence>
<keyword evidence="2 6" id="KW-0812">Transmembrane</keyword>
<evidence type="ECO:0000256" key="6">
    <source>
        <dbReference type="SAM" id="Phobius"/>
    </source>
</evidence>
<keyword evidence="5" id="KW-0175">Coiled coil</keyword>
<sequence length="121" mass="13909">MRYIRYTFLALIAICLLLVALANRQVVTLRLLPADLAELLNMPFTVSMPLFLVVLAGVAVGLLVGFVWEWAREHRYRAEMQRQTREKQKLQREIGRLRTEQEDGDEVLALLESSEPSRRAG</sequence>
<name>A0A291LX50_9RHOB</name>
<evidence type="ECO:0000259" key="7">
    <source>
        <dbReference type="Pfam" id="PF06305"/>
    </source>
</evidence>
<dbReference type="GO" id="GO:0005886">
    <property type="term" value="C:plasma membrane"/>
    <property type="evidence" value="ECO:0007669"/>
    <property type="project" value="InterPro"/>
</dbReference>
<evidence type="ECO:0000313" key="9">
    <source>
        <dbReference type="Proteomes" id="UP000219050"/>
    </source>
</evidence>
<evidence type="ECO:0000313" key="8">
    <source>
        <dbReference type="EMBL" id="ATI41234.1"/>
    </source>
</evidence>